<dbReference type="PANTHER" id="PTHR30349">
    <property type="entry name" value="PHAGE INTEGRASE-RELATED"/>
    <property type="match status" value="1"/>
</dbReference>
<dbReference type="Pfam" id="PF00589">
    <property type="entry name" value="Phage_integrase"/>
    <property type="match status" value="1"/>
</dbReference>
<dbReference type="InterPro" id="IPR013762">
    <property type="entry name" value="Integrase-like_cat_sf"/>
</dbReference>
<evidence type="ECO:0000256" key="1">
    <source>
        <dbReference type="ARBA" id="ARBA00022908"/>
    </source>
</evidence>
<dbReference type="SUPFAM" id="SSF56349">
    <property type="entry name" value="DNA breaking-rejoining enzymes"/>
    <property type="match status" value="1"/>
</dbReference>
<proteinExistence type="predicted"/>
<dbReference type="Gene3D" id="1.10.443.10">
    <property type="entry name" value="Intergrase catalytic core"/>
    <property type="match status" value="1"/>
</dbReference>
<dbReference type="GO" id="GO:0015074">
    <property type="term" value="P:DNA integration"/>
    <property type="evidence" value="ECO:0007669"/>
    <property type="project" value="UniProtKB-KW"/>
</dbReference>
<protein>
    <submittedName>
        <fullName evidence="7">Phage integrase family protein</fullName>
    </submittedName>
</protein>
<dbReference type="InterPro" id="IPR044068">
    <property type="entry name" value="CB"/>
</dbReference>
<keyword evidence="1" id="KW-0229">DNA integration</keyword>
<dbReference type="PROSITE" id="PS51900">
    <property type="entry name" value="CB"/>
    <property type="match status" value="1"/>
</dbReference>
<dbReference type="EMBL" id="FMIQ01000006">
    <property type="protein sequence ID" value="SCM50866.1"/>
    <property type="molecule type" value="Genomic_DNA"/>
</dbReference>
<accession>A0A1C6YVJ5</accession>
<dbReference type="AlphaFoldDB" id="A0A1C6YVJ5"/>
<dbReference type="InterPro" id="IPR011010">
    <property type="entry name" value="DNA_brk_join_enz"/>
</dbReference>
<dbReference type="CDD" id="cd00796">
    <property type="entry name" value="INT_Rci_Hp1_C"/>
    <property type="match status" value="1"/>
</dbReference>
<evidence type="ECO:0000313" key="8">
    <source>
        <dbReference type="Proteomes" id="UP000094844"/>
    </source>
</evidence>
<dbReference type="PANTHER" id="PTHR30349:SF94">
    <property type="entry name" value="INTEGRASE_RECOMBINASE HI_1414-RELATED"/>
    <property type="match status" value="1"/>
</dbReference>
<evidence type="ECO:0000259" key="5">
    <source>
        <dbReference type="PROSITE" id="PS51898"/>
    </source>
</evidence>
<dbReference type="InterPro" id="IPR002104">
    <property type="entry name" value="Integrase_catalytic"/>
</dbReference>
<dbReference type="GO" id="GO:0003677">
    <property type="term" value="F:DNA binding"/>
    <property type="evidence" value="ECO:0007669"/>
    <property type="project" value="UniProtKB-UniRule"/>
</dbReference>
<dbReference type="Proteomes" id="UP000094844">
    <property type="component" value="Unassembled WGS sequence"/>
</dbReference>
<sequence>MAYFSIEKRERADGTPRYRCTVGVRQNGKYLFRESKTFARQAQAKSWGARMVQEIETNGIPDARSSKTIGDLIRDYLEHPNIKQKVGRDKLDVLTRLQKFAISNVPLSSIVSNTFIEHCRFRSASGASPATVSHDLAYMGSVLSAAKPLFDIDVNLDSLSVARSALSSMGITGQSKRRSRRPSAEEFDRLYDGMRDRAKRSYKGIPYDDIFMFSILSCMRVGEVCAIRWDDISEEQKAVLVRDRKDPRKKEGNHMMVPLLGEAWEIVQRQPKSDDRIFPYPPKGITLVYRDVRNELGIEDLRYHDLRREGASRLFEAGFSIEEVAQVTGHRTLNVLWQVYTELYPKSLHEKFAALQKKPL</sequence>
<feature type="domain" description="Core-binding (CB)" evidence="6">
    <location>
        <begin position="67"/>
        <end position="147"/>
    </location>
</feature>
<dbReference type="RefSeq" id="WP_072307278.1">
    <property type="nucleotide sequence ID" value="NZ_FMIQ01000006.1"/>
</dbReference>
<feature type="domain" description="Tyr recombinase" evidence="5">
    <location>
        <begin position="177"/>
        <end position="353"/>
    </location>
</feature>
<dbReference type="GO" id="GO:0006310">
    <property type="term" value="P:DNA recombination"/>
    <property type="evidence" value="ECO:0007669"/>
    <property type="project" value="UniProtKB-KW"/>
</dbReference>
<evidence type="ECO:0000256" key="3">
    <source>
        <dbReference type="ARBA" id="ARBA00023172"/>
    </source>
</evidence>
<keyword evidence="2 4" id="KW-0238">DNA-binding</keyword>
<dbReference type="InterPro" id="IPR050090">
    <property type="entry name" value="Tyrosine_recombinase_XerCD"/>
</dbReference>
<dbReference type="PROSITE" id="PS51898">
    <property type="entry name" value="TYR_RECOMBINASE"/>
    <property type="match status" value="1"/>
</dbReference>
<name>A0A1C6YVJ5_HAFAL</name>
<gene>
    <name evidence="7" type="ORF">BN1044_00314</name>
</gene>
<dbReference type="OrthoDB" id="5589990at2"/>
<evidence type="ECO:0000256" key="4">
    <source>
        <dbReference type="PROSITE-ProRule" id="PRU01248"/>
    </source>
</evidence>
<organism evidence="7 8">
    <name type="scientific">Hafnia alvei</name>
    <dbReference type="NCBI Taxonomy" id="569"/>
    <lineage>
        <taxon>Bacteria</taxon>
        <taxon>Pseudomonadati</taxon>
        <taxon>Pseudomonadota</taxon>
        <taxon>Gammaproteobacteria</taxon>
        <taxon>Enterobacterales</taxon>
        <taxon>Hafniaceae</taxon>
        <taxon>Hafnia</taxon>
    </lineage>
</organism>
<reference evidence="7 8" key="1">
    <citation type="submission" date="2016-09" db="EMBL/GenBank/DDBJ databases">
        <authorList>
            <person name="Capua I."/>
            <person name="De Benedictis P."/>
            <person name="Joannis T."/>
            <person name="Lombin L.H."/>
            <person name="Cattoli G."/>
        </authorList>
    </citation>
    <scope>NUCLEOTIDE SEQUENCE [LARGE SCALE GENOMIC DNA]</scope>
    <source>
        <strain evidence="7 8">GB001</strain>
    </source>
</reference>
<evidence type="ECO:0000313" key="7">
    <source>
        <dbReference type="EMBL" id="SCM50866.1"/>
    </source>
</evidence>
<evidence type="ECO:0000259" key="6">
    <source>
        <dbReference type="PROSITE" id="PS51900"/>
    </source>
</evidence>
<evidence type="ECO:0000256" key="2">
    <source>
        <dbReference type="ARBA" id="ARBA00023125"/>
    </source>
</evidence>
<keyword evidence="3" id="KW-0233">DNA recombination</keyword>